<accession>A0A3G2JDU4</accession>
<dbReference type="PROSITE" id="PS51186">
    <property type="entry name" value="GNAT"/>
    <property type="match status" value="1"/>
</dbReference>
<dbReference type="RefSeq" id="WP_121785426.1">
    <property type="nucleotide sequence ID" value="NZ_CP033073.1"/>
</dbReference>
<protein>
    <submittedName>
        <fullName evidence="2">GNAT family N-acetyltransferase</fullName>
    </submittedName>
</protein>
<gene>
    <name evidence="2" type="ORF">D9753_01925</name>
</gene>
<reference evidence="2 3" key="1">
    <citation type="submission" date="2018-10" db="EMBL/GenBank/DDBJ databases">
        <title>The genome of Streptomyces dangxiongensis Z022.</title>
        <authorList>
            <person name="Zhang B."/>
        </authorList>
    </citation>
    <scope>NUCLEOTIDE SEQUENCE [LARGE SCALE GENOMIC DNA]</scope>
    <source>
        <strain evidence="2 3">Z022</strain>
    </source>
</reference>
<dbReference type="GO" id="GO:0016747">
    <property type="term" value="F:acyltransferase activity, transferring groups other than amino-acyl groups"/>
    <property type="evidence" value="ECO:0007669"/>
    <property type="project" value="InterPro"/>
</dbReference>
<keyword evidence="2" id="KW-0808">Transferase</keyword>
<dbReference type="Pfam" id="PF13508">
    <property type="entry name" value="Acetyltransf_7"/>
    <property type="match status" value="1"/>
</dbReference>
<dbReference type="Gene3D" id="3.40.630.30">
    <property type="match status" value="1"/>
</dbReference>
<dbReference type="EMBL" id="CP033073">
    <property type="protein sequence ID" value="AYN37917.1"/>
    <property type="molecule type" value="Genomic_DNA"/>
</dbReference>
<dbReference type="InterPro" id="IPR016181">
    <property type="entry name" value="Acyl_CoA_acyltransferase"/>
</dbReference>
<dbReference type="Proteomes" id="UP000268329">
    <property type="component" value="Chromosome"/>
</dbReference>
<evidence type="ECO:0000259" key="1">
    <source>
        <dbReference type="PROSITE" id="PS51186"/>
    </source>
</evidence>
<evidence type="ECO:0000313" key="2">
    <source>
        <dbReference type="EMBL" id="AYN37917.1"/>
    </source>
</evidence>
<name>A0A3G2JDU4_9ACTN</name>
<feature type="domain" description="N-acetyltransferase" evidence="1">
    <location>
        <begin position="1"/>
        <end position="155"/>
    </location>
</feature>
<sequence length="157" mass="17530">MELARISAPFAAADRLLRRSPDTFARHIDEFLVAVHEKTDHEKALRETAAHETVAHRTTLAGCMGLLPVPHCLVIYNLCVSPEFQGRGIGRALLRHAARRAADSGRARILAASKHGGAWFTRHGFQEIDPDSAPEEWRRLSPSGRKSSLYCLRLDDR</sequence>
<evidence type="ECO:0000313" key="3">
    <source>
        <dbReference type="Proteomes" id="UP000268329"/>
    </source>
</evidence>
<proteinExistence type="predicted"/>
<organism evidence="2 3">
    <name type="scientific">Streptomyces dangxiongensis</name>
    <dbReference type="NCBI Taxonomy" id="1442032"/>
    <lineage>
        <taxon>Bacteria</taxon>
        <taxon>Bacillati</taxon>
        <taxon>Actinomycetota</taxon>
        <taxon>Actinomycetes</taxon>
        <taxon>Kitasatosporales</taxon>
        <taxon>Streptomycetaceae</taxon>
        <taxon>Streptomyces</taxon>
    </lineage>
</organism>
<dbReference type="InterPro" id="IPR000182">
    <property type="entry name" value="GNAT_dom"/>
</dbReference>
<dbReference type="KEGG" id="sdd:D9753_01925"/>
<dbReference type="AlphaFoldDB" id="A0A3G2JDU4"/>
<dbReference type="SUPFAM" id="SSF55729">
    <property type="entry name" value="Acyl-CoA N-acyltransferases (Nat)"/>
    <property type="match status" value="1"/>
</dbReference>
<dbReference type="CDD" id="cd04301">
    <property type="entry name" value="NAT_SF"/>
    <property type="match status" value="1"/>
</dbReference>
<dbReference type="OrthoDB" id="4322031at2"/>
<keyword evidence="3" id="KW-1185">Reference proteome</keyword>